<dbReference type="EMBL" id="LR796334">
    <property type="protein sequence ID" value="CAB4137117.1"/>
    <property type="molecule type" value="Genomic_DNA"/>
</dbReference>
<proteinExistence type="predicted"/>
<gene>
    <name evidence="1" type="ORF">UFOVP324_12</name>
</gene>
<reference evidence="1" key="1">
    <citation type="submission" date="2020-04" db="EMBL/GenBank/DDBJ databases">
        <authorList>
            <person name="Chiriac C."/>
            <person name="Salcher M."/>
            <person name="Ghai R."/>
            <person name="Kavagutti S V."/>
        </authorList>
    </citation>
    <scope>NUCLEOTIDE SEQUENCE</scope>
</reference>
<sequence>MIINARSPYFILVNESGQVGSKVEIFLWNKPNSVPASATYTLSKRKASATQTENTYNISSFIREYIDNVSPSESSNLMWCNVRIKRYKETSFDTYTLIDAIDYIGVNGYTKYLDGYNKTDSSTKFVVLADTSKEIQYTLGSIPSVNIAINTTLGDKIEAVYKDLNGRNSITTVLLAATDSTRKDMLKVDLSTSSVKYNCGNTITLNYYVGATLTTTKVFRVIPVCEPKYTPVVCAFINRFGGWQFLNFFKAQTNSINVEGTTYKMMPNAVNYNTSRPQSSGFNINGSQSLVLNTGWVKENYSDLIQDLLLAETILLDGKPAECKTTSTNLKTSLMDRNINYTIEFEYAYNLINNVI</sequence>
<evidence type="ECO:0000313" key="1">
    <source>
        <dbReference type="EMBL" id="CAB4137117.1"/>
    </source>
</evidence>
<organism evidence="1">
    <name type="scientific">uncultured Caudovirales phage</name>
    <dbReference type="NCBI Taxonomy" id="2100421"/>
    <lineage>
        <taxon>Viruses</taxon>
        <taxon>Duplodnaviria</taxon>
        <taxon>Heunggongvirae</taxon>
        <taxon>Uroviricota</taxon>
        <taxon>Caudoviricetes</taxon>
        <taxon>Peduoviridae</taxon>
        <taxon>Maltschvirus</taxon>
        <taxon>Maltschvirus maltsch</taxon>
    </lineage>
</organism>
<protein>
    <submittedName>
        <fullName evidence="1">Uncharacterized protein</fullName>
    </submittedName>
</protein>
<name>A0A6J5LVM6_9CAUD</name>
<accession>A0A6J5LVM6</accession>